<dbReference type="InterPro" id="IPR041664">
    <property type="entry name" value="AAA_16"/>
</dbReference>
<keyword evidence="6" id="KW-1185">Reference proteome</keyword>
<dbReference type="PRINTS" id="PR00038">
    <property type="entry name" value="HTHLUXR"/>
</dbReference>
<dbReference type="SMART" id="SM00421">
    <property type="entry name" value="HTH_LUXR"/>
    <property type="match status" value="1"/>
</dbReference>
<dbReference type="InterPro" id="IPR036388">
    <property type="entry name" value="WH-like_DNA-bd_sf"/>
</dbReference>
<comment type="caution">
    <text evidence="5">The sequence shown here is derived from an EMBL/GenBank/DDBJ whole genome shotgun (WGS) entry which is preliminary data.</text>
</comment>
<feature type="domain" description="HTH luxR-type" evidence="4">
    <location>
        <begin position="851"/>
        <end position="914"/>
    </location>
</feature>
<proteinExistence type="predicted"/>
<dbReference type="CDD" id="cd06170">
    <property type="entry name" value="LuxR_C_like"/>
    <property type="match status" value="1"/>
</dbReference>
<feature type="region of interest" description="Disordered" evidence="3">
    <location>
        <begin position="331"/>
        <end position="352"/>
    </location>
</feature>
<reference evidence="5 6" key="1">
    <citation type="submission" date="2021-04" db="EMBL/GenBank/DDBJ databases">
        <title>Ruania sp. nov., isolated from sandy soil of mangrove forest.</title>
        <authorList>
            <person name="Ge X."/>
            <person name="Huang R."/>
            <person name="Liu W."/>
        </authorList>
    </citation>
    <scope>NUCLEOTIDE SEQUENCE [LARGE SCALE GENOMIC DNA]</scope>
    <source>
        <strain evidence="5 6">N2-46</strain>
    </source>
</reference>
<dbReference type="PANTHER" id="PTHR16305">
    <property type="entry name" value="TESTICULAR SOLUBLE ADENYLYL CYCLASE"/>
    <property type="match status" value="1"/>
</dbReference>
<sequence length="914" mass="97959">MVDLVGRRSEREAVEKFLSLARSGRSGAVVVRGEAGIGKTAVLEHARQTALASGFRVELSVGAESETQFAFAGLHQLCAPLLDRTGALPEPQRAALGVAFGLHGGAAPDRFLVGLATLHLLAEVAEEEPLLCLVDDAQWLDEASAQVLAFVARRVGAEQLALVFGLRDSDDGDRLPFAGLPELRLERLSEPDARALLSTAVHTPLDERVRDRIIAEADGNPLALLELPRNARPTHLAGGFELPGTLSVPRRLEESFRRRSATLPPPTQLLLLVAASEPTGDVALLWRAAAHLELAREVAAPAEVAGLLEIDSRVRFRHPLVRSAVYQAATPPDRRRAHGALAAATDPQADPDRRAWHRAQAVLGTDEHAAADLARSAGRARSRGGLAAAAAFLQHATEMTPEPATRARRALEAAHAKHDAGAFDTALELLAVAATGPLEALPRARLELLRAQIAFHLTRGSDMPGMLLDAAKTLAPLDPPLARETYLHALDAAVHAGHLARGCGLPEAAEAAIDAPPSPTPPRPVDLLLDGLATRFTQGFEASVPTLQRSLETLLDHESRVEDDDRRWLWLASHVAAMLWDDEALYTLATSAVRLARDAGSLSTLPAALNAVASILVITGELTRATELAAEEAAITQATGAPPLPNARLMLAAWRGQQPETLELYATMVKEATERGEGSTVSLAQATLAALHNGLGNYDDALAAATPPCEHDDLAYSSLALPELVEAAARAGEPERAAAALEQLTSRASASGTDFALGLAARSRALTTTGPAAEEHYREAIVRLTNCRWAVYLARTHLVYGEWLRREGRRQDAREQLRTAHRLLSNMGIEAFAARAARELRATGEHPRARTTHPTDELTTQELQVARLVATGATSREVGAQLFLSPRTIEAHLRNIFRKLGITSRRELKALQFA</sequence>
<accession>A0ABS7SHA1</accession>
<evidence type="ECO:0000259" key="4">
    <source>
        <dbReference type="PROSITE" id="PS50043"/>
    </source>
</evidence>
<evidence type="ECO:0000256" key="3">
    <source>
        <dbReference type="SAM" id="MobiDB-lite"/>
    </source>
</evidence>
<evidence type="ECO:0000313" key="6">
    <source>
        <dbReference type="Proteomes" id="UP000826651"/>
    </source>
</evidence>
<dbReference type="Pfam" id="PF00196">
    <property type="entry name" value="GerE"/>
    <property type="match status" value="1"/>
</dbReference>
<evidence type="ECO:0000313" key="5">
    <source>
        <dbReference type="EMBL" id="MBZ2199724.1"/>
    </source>
</evidence>
<dbReference type="Gene3D" id="1.10.10.10">
    <property type="entry name" value="Winged helix-like DNA-binding domain superfamily/Winged helix DNA-binding domain"/>
    <property type="match status" value="1"/>
</dbReference>
<dbReference type="InterPro" id="IPR016032">
    <property type="entry name" value="Sig_transdc_resp-reg_C-effctor"/>
</dbReference>
<evidence type="ECO:0000256" key="2">
    <source>
        <dbReference type="ARBA" id="ARBA00022840"/>
    </source>
</evidence>
<dbReference type="PROSITE" id="PS50043">
    <property type="entry name" value="HTH_LUXR_2"/>
    <property type="match status" value="1"/>
</dbReference>
<name>A0ABS7SHA1_9MICO</name>
<dbReference type="SUPFAM" id="SSF46894">
    <property type="entry name" value="C-terminal effector domain of the bipartite response regulators"/>
    <property type="match status" value="1"/>
</dbReference>
<dbReference type="InterPro" id="IPR027417">
    <property type="entry name" value="P-loop_NTPase"/>
</dbReference>
<dbReference type="SUPFAM" id="SSF52540">
    <property type="entry name" value="P-loop containing nucleoside triphosphate hydrolases"/>
    <property type="match status" value="1"/>
</dbReference>
<keyword evidence="2" id="KW-0067">ATP-binding</keyword>
<organism evidence="5 6">
    <name type="scientific">Occultella gossypii</name>
    <dbReference type="NCBI Taxonomy" id="2800820"/>
    <lineage>
        <taxon>Bacteria</taxon>
        <taxon>Bacillati</taxon>
        <taxon>Actinomycetota</taxon>
        <taxon>Actinomycetes</taxon>
        <taxon>Micrococcales</taxon>
        <taxon>Ruaniaceae</taxon>
        <taxon>Occultella</taxon>
    </lineage>
</organism>
<dbReference type="EMBL" id="JAGSHT010000034">
    <property type="protein sequence ID" value="MBZ2199724.1"/>
    <property type="molecule type" value="Genomic_DNA"/>
</dbReference>
<gene>
    <name evidence="5" type="ORF">KCQ71_26520</name>
</gene>
<dbReference type="PANTHER" id="PTHR16305:SF35">
    <property type="entry name" value="TRANSCRIPTIONAL ACTIVATOR DOMAIN"/>
    <property type="match status" value="1"/>
</dbReference>
<dbReference type="Pfam" id="PF13191">
    <property type="entry name" value="AAA_16"/>
    <property type="match status" value="1"/>
</dbReference>
<dbReference type="InterPro" id="IPR000792">
    <property type="entry name" value="Tscrpt_reg_LuxR_C"/>
</dbReference>
<dbReference type="PROSITE" id="PS00622">
    <property type="entry name" value="HTH_LUXR_1"/>
    <property type="match status" value="1"/>
</dbReference>
<protein>
    <submittedName>
        <fullName evidence="5">AAA family ATPase</fullName>
    </submittedName>
</protein>
<evidence type="ECO:0000256" key="1">
    <source>
        <dbReference type="ARBA" id="ARBA00022741"/>
    </source>
</evidence>
<keyword evidence="1" id="KW-0547">Nucleotide-binding</keyword>
<dbReference type="Proteomes" id="UP000826651">
    <property type="component" value="Unassembled WGS sequence"/>
</dbReference>